<dbReference type="PROSITE" id="PS50931">
    <property type="entry name" value="HTH_LYSR"/>
    <property type="match status" value="1"/>
</dbReference>
<proteinExistence type="inferred from homology"/>
<keyword evidence="3" id="KW-0238">DNA-binding</keyword>
<dbReference type="PANTHER" id="PTHR30537:SF74">
    <property type="entry name" value="HTH-TYPE TRANSCRIPTIONAL REGULATOR TRPI"/>
    <property type="match status" value="1"/>
</dbReference>
<keyword evidence="7" id="KW-1185">Reference proteome</keyword>
<evidence type="ECO:0000256" key="2">
    <source>
        <dbReference type="ARBA" id="ARBA00023015"/>
    </source>
</evidence>
<dbReference type="Gene3D" id="3.40.190.10">
    <property type="entry name" value="Periplasmic binding protein-like II"/>
    <property type="match status" value="2"/>
</dbReference>
<dbReference type="EMBL" id="NISI01000001">
    <property type="protein sequence ID" value="OWR05298.1"/>
    <property type="molecule type" value="Genomic_DNA"/>
</dbReference>
<dbReference type="InterPro" id="IPR058163">
    <property type="entry name" value="LysR-type_TF_proteobact-type"/>
</dbReference>
<evidence type="ECO:0000259" key="5">
    <source>
        <dbReference type="PROSITE" id="PS50931"/>
    </source>
</evidence>
<keyword evidence="2" id="KW-0805">Transcription regulation</keyword>
<dbReference type="Gene3D" id="1.10.10.10">
    <property type="entry name" value="Winged helix-like DNA-binding domain superfamily/Winged helix DNA-binding domain"/>
    <property type="match status" value="1"/>
</dbReference>
<dbReference type="InterPro" id="IPR036390">
    <property type="entry name" value="WH_DNA-bd_sf"/>
</dbReference>
<gene>
    <name evidence="6" type="ORF">CDO81_02200</name>
</gene>
<evidence type="ECO:0000256" key="1">
    <source>
        <dbReference type="ARBA" id="ARBA00009437"/>
    </source>
</evidence>
<dbReference type="InterPro" id="IPR036388">
    <property type="entry name" value="WH-like_DNA-bd_sf"/>
</dbReference>
<comment type="similarity">
    <text evidence="1">Belongs to the LysR transcriptional regulatory family.</text>
</comment>
<dbReference type="SUPFAM" id="SSF46785">
    <property type="entry name" value="Winged helix' DNA-binding domain"/>
    <property type="match status" value="1"/>
</dbReference>
<dbReference type="GO" id="GO:0006351">
    <property type="term" value="P:DNA-templated transcription"/>
    <property type="evidence" value="ECO:0007669"/>
    <property type="project" value="TreeGrafter"/>
</dbReference>
<dbReference type="PANTHER" id="PTHR30537">
    <property type="entry name" value="HTH-TYPE TRANSCRIPTIONAL REGULATOR"/>
    <property type="match status" value="1"/>
</dbReference>
<feature type="domain" description="HTH lysR-type" evidence="5">
    <location>
        <begin position="19"/>
        <end position="76"/>
    </location>
</feature>
<dbReference type="NCBIfam" id="NF008352">
    <property type="entry name" value="PRK11139.1"/>
    <property type="match status" value="1"/>
</dbReference>
<sequence>MEGFAFLQLMQDKPLDHLPPLPLLAAFEAAARHLSFTQAAQERFVTQSAISRQIRALEEALGVPLFERRHRALVLTEDGQRLHAACAAALNTLRVAVRTVREPHQRQVLALTTTPGFASLWLIPRLTAFTRAHPGVDVRLDAGLGNRNLASEGFDLAIRYSPVGSGQGQPLFAEAMLPVCSPRLVSELGLPLREPADLARHTLLHLAMDGDSPGMPAEWEPWLNAWGLADLRPVARLSFSSYAEAIAAAVAGQGVALGRRPLVDALLASGQLVTPFDAGIASARVYRLIIDPAARARPAVKAFERWLLEQCGTGG</sequence>
<evidence type="ECO:0000313" key="7">
    <source>
        <dbReference type="Proteomes" id="UP000197446"/>
    </source>
</evidence>
<dbReference type="Pfam" id="PF03466">
    <property type="entry name" value="LysR_substrate"/>
    <property type="match status" value="1"/>
</dbReference>
<keyword evidence="4" id="KW-0804">Transcription</keyword>
<dbReference type="InterPro" id="IPR000847">
    <property type="entry name" value="LysR_HTH_N"/>
</dbReference>
<evidence type="ECO:0000256" key="3">
    <source>
        <dbReference type="ARBA" id="ARBA00023125"/>
    </source>
</evidence>
<evidence type="ECO:0000256" key="4">
    <source>
        <dbReference type="ARBA" id="ARBA00023163"/>
    </source>
</evidence>
<dbReference type="CDD" id="cd08432">
    <property type="entry name" value="PBP2_GcdR_TrpI_HvrB_AmpR_like"/>
    <property type="match status" value="1"/>
</dbReference>
<accession>A0A254NJK6</accession>
<name>A0A254NJK6_9BURK</name>
<comment type="caution">
    <text evidence="6">The sequence shown here is derived from an EMBL/GenBank/DDBJ whole genome shotgun (WGS) entry which is preliminary data.</text>
</comment>
<protein>
    <submittedName>
        <fullName evidence="6">LysR family transcriptional regulator</fullName>
    </submittedName>
</protein>
<dbReference type="GO" id="GO:0043565">
    <property type="term" value="F:sequence-specific DNA binding"/>
    <property type="evidence" value="ECO:0007669"/>
    <property type="project" value="TreeGrafter"/>
</dbReference>
<reference evidence="6 7" key="1">
    <citation type="journal article" date="2007" name="Int. J. Syst. Evol. Microbiol.">
        <title>Description of Pelomonas aquatica sp. nov. and Pelomonas puraquae sp. nov., isolated from industrial and haemodialysis water.</title>
        <authorList>
            <person name="Gomila M."/>
            <person name="Bowien B."/>
            <person name="Falsen E."/>
            <person name="Moore E.R."/>
            <person name="Lalucat J."/>
        </authorList>
    </citation>
    <scope>NUCLEOTIDE SEQUENCE [LARGE SCALE GENOMIC DNA]</scope>
    <source>
        <strain evidence="6 7">CCUG 52769</strain>
    </source>
</reference>
<dbReference type="Pfam" id="PF00126">
    <property type="entry name" value="HTH_1"/>
    <property type="match status" value="1"/>
</dbReference>
<dbReference type="GO" id="GO:0003700">
    <property type="term" value="F:DNA-binding transcription factor activity"/>
    <property type="evidence" value="ECO:0007669"/>
    <property type="project" value="InterPro"/>
</dbReference>
<dbReference type="PRINTS" id="PR00039">
    <property type="entry name" value="HTHLYSR"/>
</dbReference>
<evidence type="ECO:0000313" key="6">
    <source>
        <dbReference type="EMBL" id="OWR05298.1"/>
    </source>
</evidence>
<dbReference type="AlphaFoldDB" id="A0A254NJK6"/>
<dbReference type="Proteomes" id="UP000197446">
    <property type="component" value="Unassembled WGS sequence"/>
</dbReference>
<dbReference type="InterPro" id="IPR005119">
    <property type="entry name" value="LysR_subst-bd"/>
</dbReference>
<dbReference type="SUPFAM" id="SSF53850">
    <property type="entry name" value="Periplasmic binding protein-like II"/>
    <property type="match status" value="1"/>
</dbReference>
<dbReference type="FunFam" id="1.10.10.10:FF:000038">
    <property type="entry name" value="Glycine cleavage system transcriptional activator"/>
    <property type="match status" value="1"/>
</dbReference>
<organism evidence="6 7">
    <name type="scientific">Roseateles puraquae</name>
    <dbReference type="NCBI Taxonomy" id="431059"/>
    <lineage>
        <taxon>Bacteria</taxon>
        <taxon>Pseudomonadati</taxon>
        <taxon>Pseudomonadota</taxon>
        <taxon>Betaproteobacteria</taxon>
        <taxon>Burkholderiales</taxon>
        <taxon>Sphaerotilaceae</taxon>
        <taxon>Roseateles</taxon>
    </lineage>
</organism>